<dbReference type="InterPro" id="IPR009057">
    <property type="entry name" value="Homeodomain-like_sf"/>
</dbReference>
<keyword evidence="3 5" id="KW-0238">DNA-binding</keyword>
<dbReference type="GO" id="GO:0000976">
    <property type="term" value="F:transcription cis-regulatory region binding"/>
    <property type="evidence" value="ECO:0007669"/>
    <property type="project" value="TreeGrafter"/>
</dbReference>
<organism evidence="7 8">
    <name type="scientific">Amycolatopsis pretoriensis</name>
    <dbReference type="NCBI Taxonomy" id="218821"/>
    <lineage>
        <taxon>Bacteria</taxon>
        <taxon>Bacillati</taxon>
        <taxon>Actinomycetota</taxon>
        <taxon>Actinomycetes</taxon>
        <taxon>Pseudonocardiales</taxon>
        <taxon>Pseudonocardiaceae</taxon>
        <taxon>Amycolatopsis</taxon>
    </lineage>
</organism>
<dbReference type="PANTHER" id="PTHR30055:SF219">
    <property type="entry name" value="TRANSCRIPTIONAL REGULATORY PROTEIN"/>
    <property type="match status" value="1"/>
</dbReference>
<dbReference type="PANTHER" id="PTHR30055">
    <property type="entry name" value="HTH-TYPE TRANSCRIPTIONAL REGULATOR RUTR"/>
    <property type="match status" value="1"/>
</dbReference>
<dbReference type="InterPro" id="IPR001647">
    <property type="entry name" value="HTH_TetR"/>
</dbReference>
<keyword evidence="1" id="KW-0678">Repressor</keyword>
<dbReference type="Gene3D" id="1.10.357.10">
    <property type="entry name" value="Tetracycline Repressor, domain 2"/>
    <property type="match status" value="1"/>
</dbReference>
<dbReference type="Pfam" id="PF00440">
    <property type="entry name" value="TetR_N"/>
    <property type="match status" value="1"/>
</dbReference>
<keyword evidence="2" id="KW-0805">Transcription regulation</keyword>
<gene>
    <name evidence="7" type="ORF">SAMN05421837_109117</name>
</gene>
<keyword evidence="4" id="KW-0804">Transcription</keyword>
<dbReference type="RefSeq" id="WP_086677074.1">
    <property type="nucleotide sequence ID" value="NZ_FNUJ01000009.1"/>
</dbReference>
<evidence type="ECO:0000256" key="5">
    <source>
        <dbReference type="PROSITE-ProRule" id="PRU00335"/>
    </source>
</evidence>
<sequence length="191" mass="20723">MGNKEALLAGAKRCLDEKGYARTTVRDLASAADVSMAAIGYHFGSREALLNTALIEANEEWGETLAGVLRVETPAGASPAERFELIWRRVIETLDEHRRMWAVSMEACSQPDLDPEVRTQLGNALEQARFGLANLFQGLDDGSDEARAVGTVHQALLSGVVLQWLIDPDRAPSGADLVRGLRLIAGDVLTR</sequence>
<evidence type="ECO:0000313" key="7">
    <source>
        <dbReference type="EMBL" id="SEF35960.1"/>
    </source>
</evidence>
<dbReference type="PROSITE" id="PS50977">
    <property type="entry name" value="HTH_TETR_2"/>
    <property type="match status" value="1"/>
</dbReference>
<keyword evidence="8" id="KW-1185">Reference proteome</keyword>
<proteinExistence type="predicted"/>
<protein>
    <submittedName>
        <fullName evidence="7">DNA-binding transcriptional regulator, AcrR family</fullName>
    </submittedName>
</protein>
<evidence type="ECO:0000256" key="4">
    <source>
        <dbReference type="ARBA" id="ARBA00023163"/>
    </source>
</evidence>
<dbReference type="PRINTS" id="PR00455">
    <property type="entry name" value="HTHTETR"/>
</dbReference>
<dbReference type="InterPro" id="IPR036271">
    <property type="entry name" value="Tet_transcr_reg_TetR-rel_C_sf"/>
</dbReference>
<dbReference type="EMBL" id="FNUJ01000009">
    <property type="protein sequence ID" value="SEF35960.1"/>
    <property type="molecule type" value="Genomic_DNA"/>
</dbReference>
<evidence type="ECO:0000259" key="6">
    <source>
        <dbReference type="PROSITE" id="PS50977"/>
    </source>
</evidence>
<dbReference type="SUPFAM" id="SSF46689">
    <property type="entry name" value="Homeodomain-like"/>
    <property type="match status" value="1"/>
</dbReference>
<dbReference type="InterPro" id="IPR039538">
    <property type="entry name" value="BetI_C"/>
</dbReference>
<dbReference type="SUPFAM" id="SSF48498">
    <property type="entry name" value="Tetracyclin repressor-like, C-terminal domain"/>
    <property type="match status" value="1"/>
</dbReference>
<evidence type="ECO:0000256" key="1">
    <source>
        <dbReference type="ARBA" id="ARBA00022491"/>
    </source>
</evidence>
<evidence type="ECO:0000313" key="8">
    <source>
        <dbReference type="Proteomes" id="UP000198878"/>
    </source>
</evidence>
<dbReference type="STRING" id="218821.SAMN05421837_109117"/>
<evidence type="ECO:0000256" key="2">
    <source>
        <dbReference type="ARBA" id="ARBA00023015"/>
    </source>
</evidence>
<feature type="domain" description="HTH tetR-type" evidence="6">
    <location>
        <begin position="1"/>
        <end position="61"/>
    </location>
</feature>
<dbReference type="OrthoDB" id="2356263at2"/>
<dbReference type="AlphaFoldDB" id="A0A1H5RC60"/>
<reference evidence="8" key="1">
    <citation type="submission" date="2016-10" db="EMBL/GenBank/DDBJ databases">
        <authorList>
            <person name="Varghese N."/>
            <person name="Submissions S."/>
        </authorList>
    </citation>
    <scope>NUCLEOTIDE SEQUENCE [LARGE SCALE GENOMIC DNA]</scope>
    <source>
        <strain evidence="8">DSM 44654</strain>
    </source>
</reference>
<accession>A0A1H5RC60</accession>
<evidence type="ECO:0000256" key="3">
    <source>
        <dbReference type="ARBA" id="ARBA00023125"/>
    </source>
</evidence>
<dbReference type="Proteomes" id="UP000198878">
    <property type="component" value="Unassembled WGS sequence"/>
</dbReference>
<dbReference type="GO" id="GO:0003700">
    <property type="term" value="F:DNA-binding transcription factor activity"/>
    <property type="evidence" value="ECO:0007669"/>
    <property type="project" value="TreeGrafter"/>
</dbReference>
<dbReference type="InterPro" id="IPR050109">
    <property type="entry name" value="HTH-type_TetR-like_transc_reg"/>
</dbReference>
<feature type="DNA-binding region" description="H-T-H motif" evidence="5">
    <location>
        <begin position="24"/>
        <end position="43"/>
    </location>
</feature>
<name>A0A1H5RC60_9PSEU</name>
<dbReference type="Pfam" id="PF13977">
    <property type="entry name" value="TetR_C_6"/>
    <property type="match status" value="1"/>
</dbReference>